<reference evidence="1 2" key="1">
    <citation type="submission" date="2019-07" db="EMBL/GenBank/DDBJ databases">
        <title>Whole genome shotgun sequence of Brevifollis gellanilyticus NBRC 108608.</title>
        <authorList>
            <person name="Hosoyama A."/>
            <person name="Uohara A."/>
            <person name="Ohji S."/>
            <person name="Ichikawa N."/>
        </authorList>
    </citation>
    <scope>NUCLEOTIDE SEQUENCE [LARGE SCALE GENOMIC DNA]</scope>
    <source>
        <strain evidence="1 2">NBRC 108608</strain>
    </source>
</reference>
<dbReference type="EMBL" id="BKAG01000062">
    <property type="protein sequence ID" value="GEP45893.1"/>
    <property type="molecule type" value="Genomic_DNA"/>
</dbReference>
<gene>
    <name evidence="1" type="ORF">BGE01nite_51840</name>
</gene>
<sequence>MNTTIDPKLLADPVFQRVMRDALAIQDRFAADPVYAKTGKGHLKSTGVDELQKIKKTAQGKSKE</sequence>
<dbReference type="AlphaFoldDB" id="A0A512MGN2"/>
<accession>A0A512MGN2</accession>
<evidence type="ECO:0000313" key="1">
    <source>
        <dbReference type="EMBL" id="GEP45893.1"/>
    </source>
</evidence>
<evidence type="ECO:0000313" key="2">
    <source>
        <dbReference type="Proteomes" id="UP000321577"/>
    </source>
</evidence>
<proteinExistence type="predicted"/>
<comment type="caution">
    <text evidence="1">The sequence shown here is derived from an EMBL/GenBank/DDBJ whole genome shotgun (WGS) entry which is preliminary data.</text>
</comment>
<keyword evidence="2" id="KW-1185">Reference proteome</keyword>
<dbReference type="Proteomes" id="UP000321577">
    <property type="component" value="Unassembled WGS sequence"/>
</dbReference>
<name>A0A512MGN2_9BACT</name>
<dbReference type="RefSeq" id="WP_146855268.1">
    <property type="nucleotide sequence ID" value="NZ_BKAG01000062.1"/>
</dbReference>
<dbReference type="OrthoDB" id="9921434at2"/>
<organism evidence="1 2">
    <name type="scientific">Brevifollis gellanilyticus</name>
    <dbReference type="NCBI Taxonomy" id="748831"/>
    <lineage>
        <taxon>Bacteria</taxon>
        <taxon>Pseudomonadati</taxon>
        <taxon>Verrucomicrobiota</taxon>
        <taxon>Verrucomicrobiia</taxon>
        <taxon>Verrucomicrobiales</taxon>
        <taxon>Verrucomicrobiaceae</taxon>
    </lineage>
</organism>
<protein>
    <submittedName>
        <fullName evidence="1">Uncharacterized protein</fullName>
    </submittedName>
</protein>